<feature type="compositionally biased region" description="Polar residues" evidence="1">
    <location>
        <begin position="173"/>
        <end position="204"/>
    </location>
</feature>
<dbReference type="AlphaFoldDB" id="A0A7S1TJY1"/>
<reference evidence="2" key="1">
    <citation type="submission" date="2021-01" db="EMBL/GenBank/DDBJ databases">
        <authorList>
            <person name="Corre E."/>
            <person name="Pelletier E."/>
            <person name="Niang G."/>
            <person name="Scheremetjew M."/>
            <person name="Finn R."/>
            <person name="Kale V."/>
            <person name="Holt S."/>
            <person name="Cochrane G."/>
            <person name="Meng A."/>
            <person name="Brown T."/>
            <person name="Cohen L."/>
        </authorList>
    </citation>
    <scope>NUCLEOTIDE SEQUENCE</scope>
    <source>
        <strain evidence="2">SAG 36.94</strain>
    </source>
</reference>
<feature type="compositionally biased region" description="Basic and acidic residues" evidence="1">
    <location>
        <begin position="59"/>
        <end position="71"/>
    </location>
</feature>
<evidence type="ECO:0000256" key="1">
    <source>
        <dbReference type="SAM" id="MobiDB-lite"/>
    </source>
</evidence>
<name>A0A7S1TJY1_9RHOD</name>
<feature type="compositionally biased region" description="Basic and acidic residues" evidence="1">
    <location>
        <begin position="35"/>
        <end position="51"/>
    </location>
</feature>
<sequence>MDEGEVISGQEQEGVEHNDEMIRDRIEEDGMTTRTLKDPSGNERRVHERDSGGGTVSLEGEKRRGSERSGEGEVNGQTTVAVVENQANHANGGTSSPLPEANYGVGEGTSNALSKNSTTKKRKKRSGFTSLDIDHGQNESAVEKRQPQLSRTYPNTSTKRIRERGPVPDTISLDPSAQCSTENSKLTPRSPSKSQVSDEPSNSASHWSVEFAIPDIPLTFSSARRSSRNTSTVERFDPSAINEDERVRQFTRKRLAQIGPLSLSSLVKEKIANEKVKADLKQQRDRMLDFEMNQDADSGDELIDKVRNLVEEEDTARSRRITQLGSPEHLFTASSKVEKTDDIFSSFPVFVSKPSEHHPLVQCLLIVTSTKNVPAQESLPSPRQLGKLCNRSSCPEVVTEWLFLLSTSLPTSQDLEEVARWGFVSYLYLMENGMCRSKISVVDILKSLEAMGANPDPLQGVEDGQEPRQTPERREIVDNLPIWPLKRLLKLAEVNVSCSDWCPQDLRKLWGLCIRICISPVGSRVVGFEATSLLNGMLESVPSERWTEVENQLALDTVSVSGKIRWQAEIVSRVIPFSSRGDMIRRQVSLMLLHRWHQGPIENSSDFPSTTGLSPHGYLIMALQLIKHLPRIDHDVNFVWLRCVLHFIKTFVDDEILGSDPDGTATMQTHLAEFKSGLSRFVNPEALLAKTDFLHMLRLSDVISGVRPHFCSPRQLQLNDSC</sequence>
<accession>A0A7S1TJY1</accession>
<feature type="compositionally biased region" description="Polar residues" evidence="1">
    <location>
        <begin position="75"/>
        <end position="97"/>
    </location>
</feature>
<evidence type="ECO:0000313" key="2">
    <source>
        <dbReference type="EMBL" id="CAD9238009.1"/>
    </source>
</evidence>
<feature type="compositionally biased region" description="Basic and acidic residues" evidence="1">
    <location>
        <begin position="14"/>
        <end position="28"/>
    </location>
</feature>
<feature type="compositionally biased region" description="Polar residues" evidence="1">
    <location>
        <begin position="147"/>
        <end position="158"/>
    </location>
</feature>
<feature type="compositionally biased region" description="Basic and acidic residues" evidence="1">
    <location>
        <begin position="132"/>
        <end position="146"/>
    </location>
</feature>
<organism evidence="2">
    <name type="scientific">Compsopogon caeruleus</name>
    <dbReference type="NCBI Taxonomy" id="31354"/>
    <lineage>
        <taxon>Eukaryota</taxon>
        <taxon>Rhodophyta</taxon>
        <taxon>Compsopogonophyceae</taxon>
        <taxon>Compsopogonales</taxon>
        <taxon>Compsopogonaceae</taxon>
        <taxon>Compsopogon</taxon>
    </lineage>
</organism>
<protein>
    <submittedName>
        <fullName evidence="2">Uncharacterized protein</fullName>
    </submittedName>
</protein>
<gene>
    <name evidence="2" type="ORF">CCAE0312_LOCUS10110</name>
</gene>
<proteinExistence type="predicted"/>
<feature type="region of interest" description="Disordered" evidence="1">
    <location>
        <begin position="1"/>
        <end position="204"/>
    </location>
</feature>
<dbReference type="EMBL" id="HBGH01018169">
    <property type="protein sequence ID" value="CAD9238009.1"/>
    <property type="molecule type" value="Transcribed_RNA"/>
</dbReference>